<dbReference type="Pfam" id="PF00583">
    <property type="entry name" value="Acetyltransf_1"/>
    <property type="match status" value="1"/>
</dbReference>
<keyword evidence="2" id="KW-0012">Acyltransferase</keyword>
<evidence type="ECO:0000313" key="2">
    <source>
        <dbReference type="EMBL" id="MFI9104845.1"/>
    </source>
</evidence>
<sequence length="182" mass="20436">MTEVFLRRLSRWQAEAQREAFADLYVESYLGAQGEEYHSRQSFLRRFAEHVQHPGFDMTIAGDPALVGFAYGFPPDRGGEWWQGFVGGVPQDLEEHTASGQVFAVVELLVLPSHRRLGVAGRLQDMLLSRSDAAVASVLVETPNVPALAAYREWGWSKNGEVQRRHDHALTVLESWSRSLAD</sequence>
<comment type="caution">
    <text evidence="2">The sequence shown here is derived from an EMBL/GenBank/DDBJ whole genome shotgun (WGS) entry which is preliminary data.</text>
</comment>
<dbReference type="SUPFAM" id="SSF55729">
    <property type="entry name" value="Acyl-CoA N-acyltransferases (Nat)"/>
    <property type="match status" value="1"/>
</dbReference>
<proteinExistence type="predicted"/>
<dbReference type="PROSITE" id="PS51186">
    <property type="entry name" value="GNAT"/>
    <property type="match status" value="1"/>
</dbReference>
<dbReference type="InterPro" id="IPR000182">
    <property type="entry name" value="GNAT_dom"/>
</dbReference>
<reference evidence="2 3" key="1">
    <citation type="submission" date="2024-10" db="EMBL/GenBank/DDBJ databases">
        <title>The Natural Products Discovery Center: Release of the First 8490 Sequenced Strains for Exploring Actinobacteria Biosynthetic Diversity.</title>
        <authorList>
            <person name="Kalkreuter E."/>
            <person name="Kautsar S.A."/>
            <person name="Yang D."/>
            <person name="Bader C.D."/>
            <person name="Teijaro C.N."/>
            <person name="Fluegel L."/>
            <person name="Davis C.M."/>
            <person name="Simpson J.R."/>
            <person name="Lauterbach L."/>
            <person name="Steele A.D."/>
            <person name="Gui C."/>
            <person name="Meng S."/>
            <person name="Li G."/>
            <person name="Viehrig K."/>
            <person name="Ye F."/>
            <person name="Su P."/>
            <person name="Kiefer A.F."/>
            <person name="Nichols A."/>
            <person name="Cepeda A.J."/>
            <person name="Yan W."/>
            <person name="Fan B."/>
            <person name="Jiang Y."/>
            <person name="Adhikari A."/>
            <person name="Zheng C.-J."/>
            <person name="Schuster L."/>
            <person name="Cowan T.M."/>
            <person name="Smanski M.J."/>
            <person name="Chevrette M.G."/>
            <person name="De Carvalho L.P.S."/>
            <person name="Shen B."/>
        </authorList>
    </citation>
    <scope>NUCLEOTIDE SEQUENCE [LARGE SCALE GENOMIC DNA]</scope>
    <source>
        <strain evidence="2 3">NPDC053399</strain>
    </source>
</reference>
<keyword evidence="2" id="KW-0808">Transferase</keyword>
<name>A0ABW8CEI2_9ACTN</name>
<evidence type="ECO:0000259" key="1">
    <source>
        <dbReference type="PROSITE" id="PS51186"/>
    </source>
</evidence>
<protein>
    <submittedName>
        <fullName evidence="2">GNAT family N-acetyltransferase</fullName>
        <ecNumber evidence="2">2.3.1.-</ecNumber>
    </submittedName>
</protein>
<dbReference type="Proteomes" id="UP001614394">
    <property type="component" value="Unassembled WGS sequence"/>
</dbReference>
<evidence type="ECO:0000313" key="3">
    <source>
        <dbReference type="Proteomes" id="UP001614394"/>
    </source>
</evidence>
<keyword evidence="3" id="KW-1185">Reference proteome</keyword>
<accession>A0ABW8CEI2</accession>
<dbReference type="EC" id="2.3.1.-" evidence="2"/>
<dbReference type="GO" id="GO:0016746">
    <property type="term" value="F:acyltransferase activity"/>
    <property type="evidence" value="ECO:0007669"/>
    <property type="project" value="UniProtKB-KW"/>
</dbReference>
<feature type="domain" description="N-acetyltransferase" evidence="1">
    <location>
        <begin position="4"/>
        <end position="179"/>
    </location>
</feature>
<dbReference type="InterPro" id="IPR016181">
    <property type="entry name" value="Acyl_CoA_acyltransferase"/>
</dbReference>
<dbReference type="RefSeq" id="WP_399655474.1">
    <property type="nucleotide sequence ID" value="NZ_JBITYG010000010.1"/>
</dbReference>
<dbReference type="Gene3D" id="3.40.630.30">
    <property type="match status" value="1"/>
</dbReference>
<organism evidence="2 3">
    <name type="scientific">Streptomyces fildesensis</name>
    <dbReference type="NCBI Taxonomy" id="375757"/>
    <lineage>
        <taxon>Bacteria</taxon>
        <taxon>Bacillati</taxon>
        <taxon>Actinomycetota</taxon>
        <taxon>Actinomycetes</taxon>
        <taxon>Kitasatosporales</taxon>
        <taxon>Streptomycetaceae</taxon>
        <taxon>Streptomyces</taxon>
    </lineage>
</organism>
<gene>
    <name evidence="2" type="ORF">ACIGXA_30450</name>
</gene>
<dbReference type="EMBL" id="JBITYG010000010">
    <property type="protein sequence ID" value="MFI9104845.1"/>
    <property type="molecule type" value="Genomic_DNA"/>
</dbReference>